<protein>
    <submittedName>
        <fullName evidence="1">Uncharacterized protein</fullName>
    </submittedName>
</protein>
<dbReference type="EMBL" id="JAKKPZ010001096">
    <property type="protein sequence ID" value="KAI1690758.1"/>
    <property type="molecule type" value="Genomic_DNA"/>
</dbReference>
<comment type="caution">
    <text evidence="1">The sequence shown here is derived from an EMBL/GenBank/DDBJ whole genome shotgun (WGS) entry which is preliminary data.</text>
</comment>
<keyword evidence="2" id="KW-1185">Reference proteome</keyword>
<organism evidence="1 2">
    <name type="scientific">Ditylenchus destructor</name>
    <dbReference type="NCBI Taxonomy" id="166010"/>
    <lineage>
        <taxon>Eukaryota</taxon>
        <taxon>Metazoa</taxon>
        <taxon>Ecdysozoa</taxon>
        <taxon>Nematoda</taxon>
        <taxon>Chromadorea</taxon>
        <taxon>Rhabditida</taxon>
        <taxon>Tylenchina</taxon>
        <taxon>Tylenchomorpha</taxon>
        <taxon>Sphaerularioidea</taxon>
        <taxon>Anguinidae</taxon>
        <taxon>Anguininae</taxon>
        <taxon>Ditylenchus</taxon>
    </lineage>
</organism>
<reference evidence="1" key="1">
    <citation type="submission" date="2022-01" db="EMBL/GenBank/DDBJ databases">
        <title>Genome Sequence Resource for Two Populations of Ditylenchus destructor, the Migratory Endoparasitic Phytonematode.</title>
        <authorList>
            <person name="Zhang H."/>
            <person name="Lin R."/>
            <person name="Xie B."/>
        </authorList>
    </citation>
    <scope>NUCLEOTIDE SEQUENCE</scope>
    <source>
        <strain evidence="1">BazhouSP</strain>
    </source>
</reference>
<accession>A0AAD4ME88</accession>
<evidence type="ECO:0000313" key="2">
    <source>
        <dbReference type="Proteomes" id="UP001201812"/>
    </source>
</evidence>
<sequence>MISNGRNRMEITIFKRRDVEAVKMYGFPGYFDTEIIEPIYEVTVQMYTIQSAIPSRKKVHIGNDTWLEALKFLSFPQWSKALFVSRQLAGVVQGNISCLPRIIVDSATMSEVEWIEEISSGPGNSNRLSSSLFTSCCAHSFPSLERQQRLRAAGKQQEIVAGDSRLLENFDKPSMKPSFAFIEFPHHVGQFKNWPNGRKESYGIFNRIFNTLFAV</sequence>
<proteinExistence type="predicted"/>
<evidence type="ECO:0000313" key="1">
    <source>
        <dbReference type="EMBL" id="KAI1690758.1"/>
    </source>
</evidence>
<dbReference type="Proteomes" id="UP001201812">
    <property type="component" value="Unassembled WGS sequence"/>
</dbReference>
<name>A0AAD4ME88_9BILA</name>
<gene>
    <name evidence="1" type="ORF">DdX_22320</name>
</gene>
<dbReference type="AlphaFoldDB" id="A0AAD4ME88"/>